<proteinExistence type="predicted"/>
<sequence length="127" mass="13933">MRSKATLELRSSLKNSVVQCNVGNSSPVFLCSLFPGKAAISQLDLETEVDFSVIGFWSIHLSGYDLGCCSSEHFHLGDEISTKEAWFAEISVNLLPGPIASQWINVERYAVLSEEKTEVKFACSLAT</sequence>
<gene>
    <name evidence="2" type="ORF">DCAF_LOCUS23572</name>
</gene>
<keyword evidence="3" id="KW-1185">Reference proteome</keyword>
<dbReference type="Proteomes" id="UP001314170">
    <property type="component" value="Unassembled WGS sequence"/>
</dbReference>
<reference evidence="2 3" key="1">
    <citation type="submission" date="2024-01" db="EMBL/GenBank/DDBJ databases">
        <authorList>
            <person name="Waweru B."/>
        </authorList>
    </citation>
    <scope>NUCLEOTIDE SEQUENCE [LARGE SCALE GENOMIC DNA]</scope>
</reference>
<evidence type="ECO:0000259" key="1">
    <source>
        <dbReference type="Pfam" id="PF17800"/>
    </source>
</evidence>
<dbReference type="Pfam" id="PF17800">
    <property type="entry name" value="NPL"/>
    <property type="match status" value="1"/>
</dbReference>
<evidence type="ECO:0000313" key="2">
    <source>
        <dbReference type="EMBL" id="CAK7350877.1"/>
    </source>
</evidence>
<accession>A0AAV1SKR0</accession>
<evidence type="ECO:0000313" key="3">
    <source>
        <dbReference type="Proteomes" id="UP001314170"/>
    </source>
</evidence>
<dbReference type="InterPro" id="IPR041232">
    <property type="entry name" value="NPL"/>
</dbReference>
<comment type="caution">
    <text evidence="2">The sequence shown here is derived from an EMBL/GenBank/DDBJ whole genome shotgun (WGS) entry which is preliminary data.</text>
</comment>
<name>A0AAV1SKR0_9ROSI</name>
<dbReference type="AlphaFoldDB" id="A0AAV1SKR0"/>
<dbReference type="Gene3D" id="2.60.120.340">
    <property type="entry name" value="Nucleoplasmin core domain"/>
    <property type="match status" value="1"/>
</dbReference>
<feature type="domain" description="Nucleoplasmin-like" evidence="1">
    <location>
        <begin position="5"/>
        <end position="64"/>
    </location>
</feature>
<protein>
    <recommendedName>
        <fullName evidence="1">Nucleoplasmin-like domain-containing protein</fullName>
    </recommendedName>
</protein>
<dbReference type="EMBL" id="CAWUPB010001184">
    <property type="protein sequence ID" value="CAK7350877.1"/>
    <property type="molecule type" value="Genomic_DNA"/>
</dbReference>
<organism evidence="2 3">
    <name type="scientific">Dovyalis caffra</name>
    <dbReference type="NCBI Taxonomy" id="77055"/>
    <lineage>
        <taxon>Eukaryota</taxon>
        <taxon>Viridiplantae</taxon>
        <taxon>Streptophyta</taxon>
        <taxon>Embryophyta</taxon>
        <taxon>Tracheophyta</taxon>
        <taxon>Spermatophyta</taxon>
        <taxon>Magnoliopsida</taxon>
        <taxon>eudicotyledons</taxon>
        <taxon>Gunneridae</taxon>
        <taxon>Pentapetalae</taxon>
        <taxon>rosids</taxon>
        <taxon>fabids</taxon>
        <taxon>Malpighiales</taxon>
        <taxon>Salicaceae</taxon>
        <taxon>Flacourtieae</taxon>
        <taxon>Dovyalis</taxon>
    </lineage>
</organism>